<keyword evidence="3 5" id="KW-0238">DNA-binding</keyword>
<dbReference type="InterPro" id="IPR013324">
    <property type="entry name" value="RNA_pol_sigma_r3/r4-like"/>
</dbReference>
<dbReference type="PROSITE" id="PS00716">
    <property type="entry name" value="SIGMA70_2"/>
    <property type="match status" value="1"/>
</dbReference>
<proteinExistence type="inferred from homology"/>
<feature type="domain" description="RNA polymerase sigma-70" evidence="6">
    <location>
        <begin position="57"/>
        <end position="70"/>
    </location>
</feature>
<dbReference type="Pfam" id="PF04545">
    <property type="entry name" value="Sigma70_r4"/>
    <property type="match status" value="1"/>
</dbReference>
<dbReference type="PIRSF" id="PIRSF000770">
    <property type="entry name" value="RNA_pol_sigma-SigE/K"/>
    <property type="match status" value="1"/>
</dbReference>
<keyword evidence="2 5" id="KW-0731">Sigma factor</keyword>
<sequence>MLAIKLSGQKDEQLWAEYKEKKGPELKEALIKRYAHLVKYVAGRLISGLPSSITYDELLSFGTFGLLEAIERFEPERGIKFETYAVARIKGAIIDGLRQLDWMPASVRARVKKLEQGIWELEQRLGRSATDEEICQALGLSEEQYQQLLVQSSQGVIFSLDELIPGEEENTAGFHELIADKSQPTLEEQVQLQAVKQILADAIAKLPEKEKLVVALYYYNGLTLKEIGQVIGVSESRVSQLHTKAIFRLRGRLSRQKQKIFAE</sequence>
<dbReference type="PANTHER" id="PTHR30385">
    <property type="entry name" value="SIGMA FACTOR F FLAGELLAR"/>
    <property type="match status" value="1"/>
</dbReference>
<dbReference type="SUPFAM" id="SSF88946">
    <property type="entry name" value="Sigma2 domain of RNA polymerase sigma factors"/>
    <property type="match status" value="1"/>
</dbReference>
<evidence type="ECO:0000313" key="8">
    <source>
        <dbReference type="EMBL" id="SJZ87803.1"/>
    </source>
</evidence>
<evidence type="ECO:0000313" key="9">
    <source>
        <dbReference type="Proteomes" id="UP000189933"/>
    </source>
</evidence>
<evidence type="ECO:0000256" key="3">
    <source>
        <dbReference type="ARBA" id="ARBA00023125"/>
    </source>
</evidence>
<dbReference type="PRINTS" id="PR00046">
    <property type="entry name" value="SIGMA70FCT"/>
</dbReference>
<dbReference type="InterPro" id="IPR012845">
    <property type="entry name" value="RNA_pol_sigma_FliA_WhiG"/>
</dbReference>
<gene>
    <name evidence="8" type="ORF">SAMN02745885_01185</name>
</gene>
<organism evidence="8 9">
    <name type="scientific">Carboxydocella sporoproducens DSM 16521</name>
    <dbReference type="NCBI Taxonomy" id="1121270"/>
    <lineage>
        <taxon>Bacteria</taxon>
        <taxon>Bacillati</taxon>
        <taxon>Bacillota</taxon>
        <taxon>Clostridia</taxon>
        <taxon>Eubacteriales</taxon>
        <taxon>Clostridiales Family XVI. Incertae Sedis</taxon>
        <taxon>Carboxydocella</taxon>
    </lineage>
</organism>
<dbReference type="EMBL" id="FUXM01000010">
    <property type="protein sequence ID" value="SJZ87803.1"/>
    <property type="molecule type" value="Genomic_DNA"/>
</dbReference>
<dbReference type="NCBIfam" id="TIGR02479">
    <property type="entry name" value="FliA_WhiG"/>
    <property type="match status" value="1"/>
</dbReference>
<dbReference type="OrthoDB" id="9799825at2"/>
<keyword evidence="9" id="KW-1185">Reference proteome</keyword>
<evidence type="ECO:0000259" key="7">
    <source>
        <dbReference type="PROSITE" id="PS00716"/>
    </source>
</evidence>
<dbReference type="Gene3D" id="1.20.140.160">
    <property type="match status" value="1"/>
</dbReference>
<dbReference type="CDD" id="cd06171">
    <property type="entry name" value="Sigma70_r4"/>
    <property type="match status" value="1"/>
</dbReference>
<dbReference type="GO" id="GO:0016987">
    <property type="term" value="F:sigma factor activity"/>
    <property type="evidence" value="ECO:0007669"/>
    <property type="project" value="UniProtKB-KW"/>
</dbReference>
<protein>
    <recommendedName>
        <fullName evidence="5">RNA polymerase sigma factor</fullName>
    </recommendedName>
</protein>
<dbReference type="RefSeq" id="WP_078665267.1">
    <property type="nucleotide sequence ID" value="NZ_FUXM01000010.1"/>
</dbReference>
<dbReference type="Proteomes" id="UP000189933">
    <property type="component" value="Unassembled WGS sequence"/>
</dbReference>
<dbReference type="InterPro" id="IPR007627">
    <property type="entry name" value="RNA_pol_sigma70_r2"/>
</dbReference>
<dbReference type="NCBIfam" id="TIGR02937">
    <property type="entry name" value="sigma70-ECF"/>
    <property type="match status" value="1"/>
</dbReference>
<dbReference type="Pfam" id="PF04539">
    <property type="entry name" value="Sigma70_r3"/>
    <property type="match status" value="1"/>
</dbReference>
<dbReference type="Gene3D" id="1.10.1740.10">
    <property type="match status" value="1"/>
</dbReference>
<reference evidence="9" key="1">
    <citation type="submission" date="2017-02" db="EMBL/GenBank/DDBJ databases">
        <authorList>
            <person name="Varghese N."/>
            <person name="Submissions S."/>
        </authorList>
    </citation>
    <scope>NUCLEOTIDE SEQUENCE [LARGE SCALE GENOMIC DNA]</scope>
    <source>
        <strain evidence="9">DSM 16521</strain>
    </source>
</reference>
<dbReference type="Pfam" id="PF04542">
    <property type="entry name" value="Sigma70_r2"/>
    <property type="match status" value="1"/>
</dbReference>
<keyword evidence="4 5" id="KW-0804">Transcription</keyword>
<dbReference type="AlphaFoldDB" id="A0A1T4P8E7"/>
<dbReference type="InterPro" id="IPR014284">
    <property type="entry name" value="RNA_pol_sigma-70_dom"/>
</dbReference>
<dbReference type="PROSITE" id="PS00715">
    <property type="entry name" value="SIGMA70_1"/>
    <property type="match status" value="1"/>
</dbReference>
<evidence type="ECO:0000256" key="1">
    <source>
        <dbReference type="ARBA" id="ARBA00023015"/>
    </source>
</evidence>
<keyword evidence="1 5" id="KW-0805">Transcription regulation</keyword>
<dbReference type="NCBIfam" id="NF005413">
    <property type="entry name" value="PRK06986.1"/>
    <property type="match status" value="1"/>
</dbReference>
<dbReference type="GO" id="GO:0006352">
    <property type="term" value="P:DNA-templated transcription initiation"/>
    <property type="evidence" value="ECO:0007669"/>
    <property type="project" value="InterPro"/>
</dbReference>
<evidence type="ECO:0000256" key="4">
    <source>
        <dbReference type="ARBA" id="ARBA00023163"/>
    </source>
</evidence>
<evidence type="ECO:0000256" key="5">
    <source>
        <dbReference type="RuleBase" id="RU362124"/>
    </source>
</evidence>
<feature type="domain" description="RNA polymerase sigma-70" evidence="7">
    <location>
        <begin position="223"/>
        <end position="249"/>
    </location>
</feature>
<evidence type="ECO:0000259" key="6">
    <source>
        <dbReference type="PROSITE" id="PS00715"/>
    </source>
</evidence>
<comment type="similarity">
    <text evidence="5">Belongs to the sigma-70 factor family.</text>
</comment>
<dbReference type="PANTHER" id="PTHR30385:SF7">
    <property type="entry name" value="RNA POLYMERASE SIGMA FACTOR FLIA"/>
    <property type="match status" value="1"/>
</dbReference>
<accession>A0A1T4P8E7</accession>
<dbReference type="InterPro" id="IPR007630">
    <property type="entry name" value="RNA_pol_sigma70_r4"/>
</dbReference>
<dbReference type="SUPFAM" id="SSF88659">
    <property type="entry name" value="Sigma3 and sigma4 domains of RNA polymerase sigma factors"/>
    <property type="match status" value="2"/>
</dbReference>
<comment type="function">
    <text evidence="5">Sigma factors are initiation factors that promote the attachment of RNA polymerase to specific initiation sites and are then released.</text>
</comment>
<dbReference type="GO" id="GO:0003677">
    <property type="term" value="F:DNA binding"/>
    <property type="evidence" value="ECO:0007669"/>
    <property type="project" value="UniProtKB-KW"/>
</dbReference>
<dbReference type="InterPro" id="IPR007624">
    <property type="entry name" value="RNA_pol_sigma70_r3"/>
</dbReference>
<dbReference type="InterPro" id="IPR000943">
    <property type="entry name" value="RNA_pol_sigma70"/>
</dbReference>
<evidence type="ECO:0000256" key="2">
    <source>
        <dbReference type="ARBA" id="ARBA00023082"/>
    </source>
</evidence>
<dbReference type="InterPro" id="IPR013325">
    <property type="entry name" value="RNA_pol_sigma_r2"/>
</dbReference>
<dbReference type="GO" id="GO:0003899">
    <property type="term" value="F:DNA-directed RNA polymerase activity"/>
    <property type="evidence" value="ECO:0007669"/>
    <property type="project" value="InterPro"/>
</dbReference>
<name>A0A1T4P8E7_9FIRM</name>